<name>A0ABU6JDB3_9BURK</name>
<dbReference type="RefSeq" id="WP_326508316.1">
    <property type="nucleotide sequence ID" value="NZ_JAWIIV010000020.1"/>
</dbReference>
<keyword evidence="1" id="KW-0732">Signal</keyword>
<sequence length="125" mass="12752">MKNLLAFFAMPVAVAMSGQALAHGEAARHGGIVRESSNGVSLELVNKDGTATIYVDDHGKPVPTEGASGKLTVLNGAQKTELPLESAGDNKLVARGDAKLGAGAKAIAAVTLADKKTVSVRFAIK</sequence>
<dbReference type="EMBL" id="JAWIIV010000020">
    <property type="protein sequence ID" value="MEC4721631.1"/>
    <property type="molecule type" value="Genomic_DNA"/>
</dbReference>
<proteinExistence type="predicted"/>
<keyword evidence="3" id="KW-1185">Reference proteome</keyword>
<evidence type="ECO:0000256" key="1">
    <source>
        <dbReference type="SAM" id="SignalP"/>
    </source>
</evidence>
<feature type="chain" id="PRO_5045293375" evidence="1">
    <location>
        <begin position="23"/>
        <end position="125"/>
    </location>
</feature>
<protein>
    <submittedName>
        <fullName evidence="2">Uncharacterized protein</fullName>
    </submittedName>
</protein>
<accession>A0ABU6JDB3</accession>
<dbReference type="Proteomes" id="UP001352263">
    <property type="component" value="Unassembled WGS sequence"/>
</dbReference>
<comment type="caution">
    <text evidence="2">The sequence shown here is derived from an EMBL/GenBank/DDBJ whole genome shotgun (WGS) entry which is preliminary data.</text>
</comment>
<organism evidence="2 3">
    <name type="scientific">Noviherbaspirillum album</name>
    <dbReference type="NCBI Taxonomy" id="3080276"/>
    <lineage>
        <taxon>Bacteria</taxon>
        <taxon>Pseudomonadati</taxon>
        <taxon>Pseudomonadota</taxon>
        <taxon>Betaproteobacteria</taxon>
        <taxon>Burkholderiales</taxon>
        <taxon>Oxalobacteraceae</taxon>
        <taxon>Noviherbaspirillum</taxon>
    </lineage>
</organism>
<feature type="signal peptide" evidence="1">
    <location>
        <begin position="1"/>
        <end position="22"/>
    </location>
</feature>
<gene>
    <name evidence="2" type="ORF">RY831_20905</name>
</gene>
<reference evidence="2 3" key="1">
    <citation type="submission" date="2023-10" db="EMBL/GenBank/DDBJ databases">
        <title>Noviherbaspirillum sp. CPCC 100848 genome assembly.</title>
        <authorList>
            <person name="Li X.Y."/>
            <person name="Fang X.M."/>
        </authorList>
    </citation>
    <scope>NUCLEOTIDE SEQUENCE [LARGE SCALE GENOMIC DNA]</scope>
    <source>
        <strain evidence="2 3">CPCC 100848</strain>
    </source>
</reference>
<evidence type="ECO:0000313" key="2">
    <source>
        <dbReference type="EMBL" id="MEC4721631.1"/>
    </source>
</evidence>
<evidence type="ECO:0000313" key="3">
    <source>
        <dbReference type="Proteomes" id="UP001352263"/>
    </source>
</evidence>